<dbReference type="InterPro" id="IPR012668">
    <property type="entry name" value="CHP02466"/>
</dbReference>
<organism evidence="1">
    <name type="scientific">uncultured virus</name>
    <dbReference type="NCBI Taxonomy" id="340016"/>
    <lineage>
        <taxon>Viruses</taxon>
        <taxon>environmental samples</taxon>
    </lineage>
</organism>
<accession>A0A218MM17</accession>
<protein>
    <recommendedName>
        <fullName evidence="2">2OG-Fe(II) oxygenase</fullName>
    </recommendedName>
</protein>
<evidence type="ECO:0000313" key="1">
    <source>
        <dbReference type="EMBL" id="ASF00332.1"/>
    </source>
</evidence>
<reference evidence="1" key="1">
    <citation type="submission" date="2016-10" db="EMBL/GenBank/DDBJ databases">
        <authorList>
            <person name="Varghese N."/>
        </authorList>
    </citation>
    <scope>NUCLEOTIDE SEQUENCE</scope>
</reference>
<dbReference type="Gene3D" id="2.60.120.620">
    <property type="entry name" value="q2cbj1_9rhob like domain"/>
    <property type="match status" value="1"/>
</dbReference>
<dbReference type="Pfam" id="PF13759">
    <property type="entry name" value="2OG-FeII_Oxy_5"/>
    <property type="match status" value="1"/>
</dbReference>
<evidence type="ECO:0008006" key="2">
    <source>
        <dbReference type="Google" id="ProtNLM"/>
    </source>
</evidence>
<dbReference type="EMBL" id="KY052829">
    <property type="protein sequence ID" value="ASF00332.1"/>
    <property type="molecule type" value="Genomic_DNA"/>
</dbReference>
<reference evidence="1" key="2">
    <citation type="journal article" date="2017" name="Nat. Commun.">
        <title>Single-virus genomics reveals hidden cosmopolitan and abundant viruses.</title>
        <authorList>
            <person name="Martinez-Hernandez F."/>
            <person name="Fornas O."/>
            <person name="Lluesma Gomez M."/>
            <person name="Bolduc B."/>
            <person name="de la Cruz Pena M.J."/>
            <person name="Martinez J.M."/>
            <person name="Anton J."/>
            <person name="Gasol J.M."/>
            <person name="Rosselli R."/>
            <person name="Rodriguez-Valera F."/>
            <person name="Sullivan M.B."/>
            <person name="Acinas S.G."/>
            <person name="Martinez-Garcia M."/>
        </authorList>
    </citation>
    <scope>NUCLEOTIDE SEQUENCE</scope>
</reference>
<name>A0A218MM17_9VIRU</name>
<sequence>MKEHQVSYDIFTPFGPRVLKSSIPQTVVDAINLRADEILNDDKKSEQLDYSANLAGNVKKEVALSLGEVAGLEKLINRLATEYIMKLVPNQFNAENTVMSYSSWIVSQYAGDFNPLHIHDAQLSGVFFLKIPSGYEEEYRREDHYPSVGCLEFLGSVANTFAKHSWLVKPQIGDLYLFPSWLTHQVYPFRSEGERRSMSFNIHLRSKVPGTDVGKGIDK</sequence>
<dbReference type="EMBL" id="KY052829">
    <property type="protein sequence ID" value="ASF00339.1"/>
    <property type="molecule type" value="Genomic_DNA"/>
</dbReference>
<proteinExistence type="predicted"/>